<sequence>MSKSEIKEETRSLERGMSFLHQTPDVSSFSRIKLDDAGLGNHFGESKWKLTKGNLVMVRGKKEVSLYVTQATLCEEEVNIANAYMELWHGGSPYKREGSKYPRSNEIPP</sequence>
<accession>A0A565CV80</accession>
<dbReference type="AlphaFoldDB" id="A0A565CV80"/>
<protein>
    <submittedName>
        <fullName evidence="1">Uncharacterized protein</fullName>
    </submittedName>
</protein>
<dbReference type="OrthoDB" id="1727805at2759"/>
<comment type="caution">
    <text evidence="1">The sequence shown here is derived from an EMBL/GenBank/DDBJ whole genome shotgun (WGS) entry which is preliminary data.</text>
</comment>
<reference evidence="1" key="1">
    <citation type="submission" date="2019-07" db="EMBL/GenBank/DDBJ databases">
        <authorList>
            <person name="Dittberner H."/>
        </authorList>
    </citation>
    <scope>NUCLEOTIDE SEQUENCE [LARGE SCALE GENOMIC DNA]</scope>
</reference>
<organism evidence="1 2">
    <name type="scientific">Arabis nemorensis</name>
    <dbReference type="NCBI Taxonomy" id="586526"/>
    <lineage>
        <taxon>Eukaryota</taxon>
        <taxon>Viridiplantae</taxon>
        <taxon>Streptophyta</taxon>
        <taxon>Embryophyta</taxon>
        <taxon>Tracheophyta</taxon>
        <taxon>Spermatophyta</taxon>
        <taxon>Magnoliopsida</taxon>
        <taxon>eudicotyledons</taxon>
        <taxon>Gunneridae</taxon>
        <taxon>Pentapetalae</taxon>
        <taxon>rosids</taxon>
        <taxon>malvids</taxon>
        <taxon>Brassicales</taxon>
        <taxon>Brassicaceae</taxon>
        <taxon>Arabideae</taxon>
        <taxon>Arabis</taxon>
    </lineage>
</organism>
<evidence type="ECO:0000313" key="2">
    <source>
        <dbReference type="Proteomes" id="UP000489600"/>
    </source>
</evidence>
<proteinExistence type="predicted"/>
<gene>
    <name evidence="1" type="ORF">ANE_LOCUS28052</name>
</gene>
<keyword evidence="2" id="KW-1185">Reference proteome</keyword>
<dbReference type="Proteomes" id="UP000489600">
    <property type="component" value="Unassembled WGS sequence"/>
</dbReference>
<evidence type="ECO:0000313" key="1">
    <source>
        <dbReference type="EMBL" id="VVB17608.1"/>
    </source>
</evidence>
<dbReference type="EMBL" id="CABITT030000008">
    <property type="protein sequence ID" value="VVB17608.1"/>
    <property type="molecule type" value="Genomic_DNA"/>
</dbReference>
<name>A0A565CV80_9BRAS</name>